<dbReference type="EMBL" id="AABL01001766">
    <property type="protein sequence ID" value="EAA17564.1"/>
    <property type="molecule type" value="Genomic_DNA"/>
</dbReference>
<proteinExistence type="predicted"/>
<accession>Q7RD95</accession>
<keyword evidence="1" id="KW-0175">Coiled coil</keyword>
<protein>
    <submittedName>
        <fullName evidence="3">Uncharacterized protein</fullName>
    </submittedName>
</protein>
<dbReference type="Proteomes" id="UP000008553">
    <property type="component" value="Unassembled WGS sequence"/>
</dbReference>
<evidence type="ECO:0000313" key="3">
    <source>
        <dbReference type="EMBL" id="EAA17564.1"/>
    </source>
</evidence>
<dbReference type="InParanoid" id="Q7RD95"/>
<comment type="caution">
    <text evidence="3">The sequence shown here is derived from an EMBL/GenBank/DDBJ whole genome shotgun (WGS) entry which is preliminary data.</text>
</comment>
<dbReference type="FunCoup" id="Q7RD95">
    <property type="interactions" value="2"/>
</dbReference>
<keyword evidence="2" id="KW-0472">Membrane</keyword>
<dbReference type="KEGG" id="pyo:PY17X_0814800"/>
<gene>
    <name evidence="3" type="ORF">PY05529</name>
</gene>
<keyword evidence="2" id="KW-0812">Transmembrane</keyword>
<sequence>MFVSPFGFLIALFGFFNLIDFYLSDEFERIEYNQDLTKIKYYDSPKHIDKGYLYKHVAKSLFQDLIVTVKIDKNDLSHDVISLPKKKSYIKIVGDWSKYPKHKYNMICLAFVQRKGTKLNKQQLCTDSDFTSNDSYKVCYKENNYSIKSLFLYFELSQGYFKKLFSLFNIPVIVNIDNTQVNYTNNNNVKDEKPILDLFVCYKSNDEPVSILGKVIFNSYPKGIKNELDEYNTIYTKSFLTSNWDYSIFIQAEYLTIYNRIAFFKIPHDFNKDKDKKCAPFWNYAILGAGPINKLKREPHSVITENHIQYFFTNDNKLINYYIPYIKDNDLQINDNYAICLYSDENDFEGIELVNVHFYINLTDSIIIIFLIIFIIVFIPLIFSLTYLCAILKINNLKVKMQKLKLLNRKDEIEDRLQKELNLNQQRFQGLTTPIYTYVYYFCCV</sequence>
<keyword evidence="2" id="KW-1133">Transmembrane helix</keyword>
<feature type="coiled-coil region" evidence="1">
    <location>
        <begin position="394"/>
        <end position="423"/>
    </location>
</feature>
<dbReference type="PaxDb" id="73239-Q7RD95"/>
<dbReference type="AlphaFoldDB" id="Q7RD95"/>
<organism evidence="3 4">
    <name type="scientific">Plasmodium yoelii yoelii</name>
    <dbReference type="NCBI Taxonomy" id="73239"/>
    <lineage>
        <taxon>Eukaryota</taxon>
        <taxon>Sar</taxon>
        <taxon>Alveolata</taxon>
        <taxon>Apicomplexa</taxon>
        <taxon>Aconoidasida</taxon>
        <taxon>Haemosporida</taxon>
        <taxon>Plasmodiidae</taxon>
        <taxon>Plasmodium</taxon>
        <taxon>Plasmodium (Vinckeia)</taxon>
    </lineage>
</organism>
<evidence type="ECO:0000256" key="2">
    <source>
        <dbReference type="SAM" id="Phobius"/>
    </source>
</evidence>
<reference evidence="3 4" key="1">
    <citation type="journal article" date="2002" name="Nature">
        <title>Genome sequence and comparative analysis of the model rodent malaria parasite Plasmodium yoelii yoelii.</title>
        <authorList>
            <person name="Carlton J.M."/>
            <person name="Angiuoli S.V."/>
            <person name="Suh B.B."/>
            <person name="Kooij T.W."/>
            <person name="Pertea M."/>
            <person name="Silva J.C."/>
            <person name="Ermolaeva M.D."/>
            <person name="Allen J.E."/>
            <person name="Selengut J.D."/>
            <person name="Koo H.L."/>
            <person name="Peterson J.D."/>
            <person name="Pop M."/>
            <person name="Kosack D.S."/>
            <person name="Shumway M.F."/>
            <person name="Bidwell S.L."/>
            <person name="Shallom S.J."/>
            <person name="van Aken S.E."/>
            <person name="Riedmuller S.B."/>
            <person name="Feldblyum T.V."/>
            <person name="Cho J.K."/>
            <person name="Quackenbush J."/>
            <person name="Sedegah M."/>
            <person name="Shoaibi A."/>
            <person name="Cummings L.M."/>
            <person name="Florens L."/>
            <person name="Yates J.R."/>
            <person name="Raine J.D."/>
            <person name="Sinden R.E."/>
            <person name="Harris M.A."/>
            <person name="Cunningham D.A."/>
            <person name="Preiser P.R."/>
            <person name="Bergman L.W."/>
            <person name="Vaidya A.B."/>
            <person name="van Lin L.H."/>
            <person name="Janse C.J."/>
            <person name="Waters A.P."/>
            <person name="Smith H.O."/>
            <person name="White O.R."/>
            <person name="Salzberg S.L."/>
            <person name="Venter J.C."/>
            <person name="Fraser C.M."/>
            <person name="Hoffman S.L."/>
            <person name="Gardner M.J."/>
            <person name="Carucci D.J."/>
        </authorList>
    </citation>
    <scope>NUCLEOTIDE SEQUENCE [LARGE SCALE GENOMIC DNA]</scope>
    <source>
        <strain evidence="3 4">17XNL</strain>
    </source>
</reference>
<feature type="transmembrane region" description="Helical" evidence="2">
    <location>
        <begin position="366"/>
        <end position="392"/>
    </location>
</feature>
<name>Q7RD95_PLAYO</name>
<keyword evidence="4" id="KW-1185">Reference proteome</keyword>
<evidence type="ECO:0000256" key="1">
    <source>
        <dbReference type="SAM" id="Coils"/>
    </source>
</evidence>
<evidence type="ECO:0000313" key="4">
    <source>
        <dbReference type="Proteomes" id="UP000008553"/>
    </source>
</evidence>